<gene>
    <name evidence="1" type="ORF">FAEPRAA2165_02413</name>
</gene>
<dbReference type="HOGENOM" id="CLU_3099014_0_0_9"/>
<dbReference type="STRING" id="411483.FAEPRAA2165_02413"/>
<dbReference type="Proteomes" id="UP000004619">
    <property type="component" value="Unassembled WGS sequence"/>
</dbReference>
<evidence type="ECO:0000313" key="2">
    <source>
        <dbReference type="Proteomes" id="UP000004619"/>
    </source>
</evidence>
<organism evidence="1 2">
    <name type="scientific">Faecalibacterium duncaniae (strain DSM 17677 / JCM 31915 / A2-165)</name>
    <name type="common">Faecalibacterium prausnitzii</name>
    <dbReference type="NCBI Taxonomy" id="411483"/>
    <lineage>
        <taxon>Bacteria</taxon>
        <taxon>Bacillati</taxon>
        <taxon>Bacillota</taxon>
        <taxon>Clostridia</taxon>
        <taxon>Eubacteriales</taxon>
        <taxon>Oscillospiraceae</taxon>
        <taxon>Faecalibacterium</taxon>
    </lineage>
</organism>
<accession>C7H7X8</accession>
<comment type="caution">
    <text evidence="1">The sequence shown here is derived from an EMBL/GenBank/DDBJ whole genome shotgun (WGS) entry which is preliminary data.</text>
</comment>
<evidence type="ECO:0000313" key="1">
    <source>
        <dbReference type="EMBL" id="EEU96040.1"/>
    </source>
</evidence>
<proteinExistence type="predicted"/>
<name>C7H7X8_FAED2</name>
<keyword evidence="2" id="KW-1185">Reference proteome</keyword>
<dbReference type="EMBL" id="ACOP02000065">
    <property type="protein sequence ID" value="EEU96040.1"/>
    <property type="molecule type" value="Genomic_DNA"/>
</dbReference>
<dbReference type="AlphaFoldDB" id="C7H7X8"/>
<protein>
    <submittedName>
        <fullName evidence="1">Uncharacterized protein</fullName>
    </submittedName>
</protein>
<sequence length="51" mass="6218">MFRLFCKWGLWHPSENDFHYCSCCSCKNEVYYFYIRPMQNSRAVQEGTPDE</sequence>
<reference evidence="1" key="1">
    <citation type="submission" date="2009-08" db="EMBL/GenBank/DDBJ databases">
        <authorList>
            <person name="Weinstock G."/>
            <person name="Sodergren E."/>
            <person name="Clifton S."/>
            <person name="Fulton L."/>
            <person name="Fulton B."/>
            <person name="Courtney L."/>
            <person name="Fronick C."/>
            <person name="Harrison M."/>
            <person name="Strong C."/>
            <person name="Farmer C."/>
            <person name="Delahaunty K."/>
            <person name="Markovic C."/>
            <person name="Hall O."/>
            <person name="Minx P."/>
            <person name="Tomlinson C."/>
            <person name="Mitreva M."/>
            <person name="Nelson J."/>
            <person name="Hou S."/>
            <person name="Wollam A."/>
            <person name="Pepin K.H."/>
            <person name="Johnson M."/>
            <person name="Bhonagiri V."/>
            <person name="Nash W.E."/>
            <person name="Warren W."/>
            <person name="Chinwalla A."/>
            <person name="Mardis E.R."/>
            <person name="Wilson R.K."/>
        </authorList>
    </citation>
    <scope>NUCLEOTIDE SEQUENCE [LARGE SCALE GENOMIC DNA]</scope>
    <source>
        <strain evidence="1">A2-165</strain>
    </source>
</reference>